<dbReference type="InterPro" id="IPR003680">
    <property type="entry name" value="Flavodoxin_fold"/>
</dbReference>
<dbReference type="AlphaFoldDB" id="A0A2N9K8V0"/>
<dbReference type="InterPro" id="IPR029039">
    <property type="entry name" value="Flavoprotein-like_sf"/>
</dbReference>
<protein>
    <submittedName>
        <fullName evidence="3">FMN-dependent NADH-azoreductase 1</fullName>
        <ecNumber evidence="3">1.7.-.-</ecNumber>
    </submittedName>
</protein>
<dbReference type="Pfam" id="PF02525">
    <property type="entry name" value="Flavodoxin_2"/>
    <property type="match status" value="1"/>
</dbReference>
<dbReference type="EMBL" id="OKQR01000001">
    <property type="protein sequence ID" value="SPD91516.1"/>
    <property type="molecule type" value="Genomic_DNA"/>
</dbReference>
<dbReference type="EC" id="1.7.-.-" evidence="3"/>
<proteinExistence type="predicted"/>
<dbReference type="SUPFAM" id="SSF52218">
    <property type="entry name" value="Flavoproteins"/>
    <property type="match status" value="1"/>
</dbReference>
<sequence>MTPLHNFNIFSRLKDYLDNILIAKHTFKYTESGESVGLMQNHKCLVFQSSGCVYSDKNSVYANMDFAKQYLETMFKNIMDFDEFNIIRAEGTDFLERSVILEKIKSKFKTIFATSTNKSIKKIMVFKNAKI</sequence>
<name>A0A2N9K8V0_9LACO</name>
<evidence type="ECO:0000313" key="2">
    <source>
        <dbReference type="EMBL" id="SPD91516.1"/>
    </source>
</evidence>
<accession>A0A2N9K8V0</accession>
<organism evidence="3 4">
    <name type="scientific">Leuconostoc suionicum</name>
    <dbReference type="NCBI Taxonomy" id="1511761"/>
    <lineage>
        <taxon>Bacteria</taxon>
        <taxon>Bacillati</taxon>
        <taxon>Bacillota</taxon>
        <taxon>Bacilli</taxon>
        <taxon>Lactobacillales</taxon>
        <taxon>Lactobacillaceae</taxon>
        <taxon>Leuconostoc</taxon>
    </lineage>
</organism>
<reference evidence="2 5" key="1">
    <citation type="submission" date="2018-02" db="EMBL/GenBank/DDBJ databases">
        <authorList>
            <person name="Rodrigo-Torres L."/>
            <person name="Arahal R. D."/>
            <person name="Lucena T."/>
        </authorList>
    </citation>
    <scope>NUCLEOTIDE SEQUENCE [LARGE SCALE GENOMIC DNA]</scope>
    <source>
        <strain evidence="2 5">CECT 8486</strain>
    </source>
</reference>
<dbReference type="PANTHER" id="PTHR43741:SF4">
    <property type="entry name" value="FMN-DEPENDENT NADH:QUINONE OXIDOREDUCTASE"/>
    <property type="match status" value="1"/>
</dbReference>
<feature type="domain" description="Flavodoxin-like fold" evidence="1">
    <location>
        <begin position="2"/>
        <end position="103"/>
    </location>
</feature>
<keyword evidence="3" id="KW-0560">Oxidoreductase</keyword>
<reference evidence="3 4" key="2">
    <citation type="submission" date="2018-02" db="EMBL/GenBank/DDBJ databases">
        <authorList>
            <person name="Cohen D.B."/>
            <person name="Kent A.D."/>
        </authorList>
    </citation>
    <scope>NUCLEOTIDE SEQUENCE [LARGE SCALE GENOMIC DNA]</scope>
    <source>
        <strain evidence="3 4">CECT 9216</strain>
    </source>
</reference>
<evidence type="ECO:0000313" key="5">
    <source>
        <dbReference type="Proteomes" id="UP000239237"/>
    </source>
</evidence>
<gene>
    <name evidence="3" type="primary">azoR1_2</name>
    <name evidence="2" type="ORF">LES8486_00496</name>
    <name evidence="3" type="ORF">LES9216_00643</name>
</gene>
<keyword evidence="5" id="KW-1185">Reference proteome</keyword>
<dbReference type="GO" id="GO:0016491">
    <property type="term" value="F:oxidoreductase activity"/>
    <property type="evidence" value="ECO:0007669"/>
    <property type="project" value="UniProtKB-KW"/>
</dbReference>
<dbReference type="Proteomes" id="UP000239237">
    <property type="component" value="Unassembled WGS sequence"/>
</dbReference>
<evidence type="ECO:0000313" key="4">
    <source>
        <dbReference type="Proteomes" id="UP000237923"/>
    </source>
</evidence>
<dbReference type="Gene3D" id="3.40.50.360">
    <property type="match status" value="1"/>
</dbReference>
<dbReference type="EMBL" id="OKQU01000001">
    <property type="protein sequence ID" value="SPE06741.1"/>
    <property type="molecule type" value="Genomic_DNA"/>
</dbReference>
<dbReference type="PANTHER" id="PTHR43741">
    <property type="entry name" value="FMN-DEPENDENT NADH-AZOREDUCTASE 1"/>
    <property type="match status" value="1"/>
</dbReference>
<evidence type="ECO:0000259" key="1">
    <source>
        <dbReference type="Pfam" id="PF02525"/>
    </source>
</evidence>
<evidence type="ECO:0000313" key="3">
    <source>
        <dbReference type="EMBL" id="SPE06741.1"/>
    </source>
</evidence>
<dbReference type="RefSeq" id="WP_282835206.1">
    <property type="nucleotide sequence ID" value="NZ_JASDER010000034.1"/>
</dbReference>
<dbReference type="InterPro" id="IPR050104">
    <property type="entry name" value="FMN-dep_NADH:Q_OxRdtase_AzoR1"/>
</dbReference>
<dbReference type="Proteomes" id="UP000237923">
    <property type="component" value="Unassembled WGS sequence"/>
</dbReference>